<dbReference type="PRINTS" id="PR00956">
    <property type="entry name" value="FLGMOTORFLIN"/>
</dbReference>
<evidence type="ECO:0000256" key="4">
    <source>
        <dbReference type="ARBA" id="ARBA00022475"/>
    </source>
</evidence>
<reference evidence="9 10" key="1">
    <citation type="journal article" date="2009" name="Appl. Environ. Microbiol.">
        <title>Three genomes from the phylum Acidobacteria provide insight into the lifestyles of these microorganisms in soils.</title>
        <authorList>
            <person name="Ward N.L."/>
            <person name="Challacombe J.F."/>
            <person name="Janssen P.H."/>
            <person name="Henrissat B."/>
            <person name="Coutinho P.M."/>
            <person name="Wu M."/>
            <person name="Xie G."/>
            <person name="Haft D.H."/>
            <person name="Sait M."/>
            <person name="Badger J."/>
            <person name="Barabote R.D."/>
            <person name="Bradley B."/>
            <person name="Brettin T.S."/>
            <person name="Brinkac L.M."/>
            <person name="Bruce D."/>
            <person name="Creasy T."/>
            <person name="Daugherty S.C."/>
            <person name="Davidsen T.M."/>
            <person name="DeBoy R.T."/>
            <person name="Detter J.C."/>
            <person name="Dodson R.J."/>
            <person name="Durkin A.S."/>
            <person name="Ganapathy A."/>
            <person name="Gwinn-Giglio M."/>
            <person name="Han C.S."/>
            <person name="Khouri H."/>
            <person name="Kiss H."/>
            <person name="Kothari S.P."/>
            <person name="Madupu R."/>
            <person name="Nelson K.E."/>
            <person name="Nelson W.C."/>
            <person name="Paulsen I."/>
            <person name="Penn K."/>
            <person name="Ren Q."/>
            <person name="Rosovitz M.J."/>
            <person name="Selengut J.D."/>
            <person name="Shrivastava S."/>
            <person name="Sullivan S.A."/>
            <person name="Tapia R."/>
            <person name="Thompson L.S."/>
            <person name="Watkins K.L."/>
            <person name="Yang Q."/>
            <person name="Yu C."/>
            <person name="Zafar N."/>
            <person name="Zhou L."/>
            <person name="Kuske C.R."/>
        </authorList>
    </citation>
    <scope>NUCLEOTIDE SEQUENCE [LARGE SCALE GENOMIC DNA]</scope>
    <source>
        <strain evidence="10">ATCC 51196 / DSM 11244 / BCRC 80197 / JCM 7670 / NBRC 15755 / NCIMB 13165 / 161</strain>
    </source>
</reference>
<dbReference type="InParanoid" id="C1F999"/>
<keyword evidence="9" id="KW-0282">Flagellum</keyword>
<dbReference type="GO" id="GO:0009425">
    <property type="term" value="C:bacterial-type flagellum basal body"/>
    <property type="evidence" value="ECO:0007669"/>
    <property type="project" value="InterPro"/>
</dbReference>
<dbReference type="KEGG" id="aca:ACP_0252"/>
<dbReference type="InterPro" id="IPR001172">
    <property type="entry name" value="FliN_T3SS_HrcQb"/>
</dbReference>
<gene>
    <name evidence="9" type="ordered locus">ACP_0252</name>
</gene>
<keyword evidence="10" id="KW-1185">Reference proteome</keyword>
<dbReference type="SUPFAM" id="SSF101801">
    <property type="entry name" value="Surface presentation of antigens (SPOA)"/>
    <property type="match status" value="1"/>
</dbReference>
<keyword evidence="9" id="KW-0969">Cilium</keyword>
<keyword evidence="4" id="KW-1003">Cell membrane</keyword>
<evidence type="ECO:0000313" key="9">
    <source>
        <dbReference type="EMBL" id="ACO33687.1"/>
    </source>
</evidence>
<evidence type="ECO:0000256" key="5">
    <source>
        <dbReference type="ARBA" id="ARBA00022500"/>
    </source>
</evidence>
<dbReference type="InterPro" id="IPR001543">
    <property type="entry name" value="FliN-like_C"/>
</dbReference>
<evidence type="ECO:0000256" key="2">
    <source>
        <dbReference type="ARBA" id="ARBA00009226"/>
    </source>
</evidence>
<dbReference type="Pfam" id="PF01052">
    <property type="entry name" value="FliMN_C"/>
    <property type="match status" value="1"/>
</dbReference>
<dbReference type="EMBL" id="CP001472">
    <property type="protein sequence ID" value="ACO33687.1"/>
    <property type="molecule type" value="Genomic_DNA"/>
</dbReference>
<dbReference type="GO" id="GO:0003774">
    <property type="term" value="F:cytoskeletal motor activity"/>
    <property type="evidence" value="ECO:0007669"/>
    <property type="project" value="InterPro"/>
</dbReference>
<dbReference type="AlphaFoldDB" id="C1F999"/>
<dbReference type="GO" id="GO:0071973">
    <property type="term" value="P:bacterial-type flagellum-dependent cell motility"/>
    <property type="evidence" value="ECO:0007669"/>
    <property type="project" value="InterPro"/>
</dbReference>
<keyword evidence="6" id="KW-0283">Flagellar rotation</keyword>
<organism evidence="9 10">
    <name type="scientific">Acidobacterium capsulatum (strain ATCC 51196 / DSM 11244 / BCRC 80197 / JCM 7670 / NBRC 15755 / NCIMB 13165 / 161)</name>
    <dbReference type="NCBI Taxonomy" id="240015"/>
    <lineage>
        <taxon>Bacteria</taxon>
        <taxon>Pseudomonadati</taxon>
        <taxon>Acidobacteriota</taxon>
        <taxon>Terriglobia</taxon>
        <taxon>Terriglobales</taxon>
        <taxon>Acidobacteriaceae</taxon>
        <taxon>Acidobacterium</taxon>
    </lineage>
</organism>
<dbReference type="HOGENOM" id="CLU_1118280_0_0_0"/>
<comment type="similarity">
    <text evidence="2">Belongs to the FliN/MopA/SpaO family.</text>
</comment>
<dbReference type="InterPro" id="IPR036429">
    <property type="entry name" value="SpoA-like_sf"/>
</dbReference>
<feature type="domain" description="Flagellar motor switch protein FliN-like C-terminal" evidence="8">
    <location>
        <begin position="165"/>
        <end position="235"/>
    </location>
</feature>
<evidence type="ECO:0000256" key="7">
    <source>
        <dbReference type="ARBA" id="ARBA00023136"/>
    </source>
</evidence>
<dbReference type="GO" id="GO:0005886">
    <property type="term" value="C:plasma membrane"/>
    <property type="evidence" value="ECO:0007669"/>
    <property type="project" value="UniProtKB-SubCell"/>
</dbReference>
<proteinExistence type="inferred from homology"/>
<comment type="subcellular location">
    <subcellularLocation>
        <location evidence="1">Cell membrane</location>
        <topology evidence="1">Peripheral membrane protein</topology>
        <orientation evidence="1">Cytoplasmic side</orientation>
    </subcellularLocation>
</comment>
<keyword evidence="5" id="KW-0145">Chemotaxis</keyword>
<evidence type="ECO:0000256" key="6">
    <source>
        <dbReference type="ARBA" id="ARBA00022779"/>
    </source>
</evidence>
<evidence type="ECO:0000313" key="10">
    <source>
        <dbReference type="Proteomes" id="UP000002207"/>
    </source>
</evidence>
<evidence type="ECO:0000259" key="8">
    <source>
        <dbReference type="Pfam" id="PF01052"/>
    </source>
</evidence>
<dbReference type="InterPro" id="IPR051469">
    <property type="entry name" value="FliN/MopA/SpaO"/>
</dbReference>
<accession>C1F999</accession>
<dbReference type="GO" id="GO:0006935">
    <property type="term" value="P:chemotaxis"/>
    <property type="evidence" value="ECO:0007669"/>
    <property type="project" value="UniProtKB-KW"/>
</dbReference>
<dbReference type="PANTHER" id="PTHR43484:SF1">
    <property type="entry name" value="FLAGELLAR MOTOR SWITCH PROTEIN FLIN"/>
    <property type="match status" value="1"/>
</dbReference>
<protein>
    <recommendedName>
        <fullName evidence="3">Flagellar motor switch protein FliN</fullName>
    </recommendedName>
</protein>
<dbReference type="Proteomes" id="UP000002207">
    <property type="component" value="Chromosome"/>
</dbReference>
<dbReference type="eggNOG" id="COG1886">
    <property type="taxonomic scope" value="Bacteria"/>
</dbReference>
<evidence type="ECO:0000256" key="3">
    <source>
        <dbReference type="ARBA" id="ARBA00021897"/>
    </source>
</evidence>
<name>C1F999_ACIC5</name>
<keyword evidence="7" id="KW-0472">Membrane</keyword>
<dbReference type="PANTHER" id="PTHR43484">
    <property type="match status" value="1"/>
</dbReference>
<evidence type="ECO:0000256" key="1">
    <source>
        <dbReference type="ARBA" id="ARBA00004413"/>
    </source>
</evidence>
<dbReference type="Gene3D" id="2.30.330.10">
    <property type="entry name" value="SpoA-like"/>
    <property type="match status" value="1"/>
</dbReference>
<keyword evidence="9" id="KW-0966">Cell projection</keyword>
<sequence>MGRKEGEVAWSAADELPAAQDTLAVVLRWDEAGRWRGSVTLLASRAEVAALLAAPGTAEDGTVSSTAAPGDEELPARWIDWLQDVLAAMPMAEPPAQIEPTARPQGVPVTPYVLRAGSLAVRMAMICELSEKAAKAPETAARPAPASSGQPSAAASPASAANVDLLLDIEVDASLRFGSRELAIRELLETGPGDVLELDRHITDPVDLVVGDKIVARGEVVLVNGNFGLRVTEVAEPKKCLESVRCLF</sequence>
<dbReference type="STRING" id="240015.ACP_0252"/>